<dbReference type="RefSeq" id="WP_345027468.1">
    <property type="nucleotide sequence ID" value="NZ_BAABEY010000013.1"/>
</dbReference>
<dbReference type="InterPro" id="IPR003140">
    <property type="entry name" value="PLipase/COase/thioEstase"/>
</dbReference>
<protein>
    <submittedName>
        <fullName evidence="5">PHB depolymerase family esterase</fullName>
    </submittedName>
</protein>
<dbReference type="EMBL" id="BAABEY010000013">
    <property type="protein sequence ID" value="GAA4435796.1"/>
    <property type="molecule type" value="Genomic_DNA"/>
</dbReference>
<feature type="signal peptide" evidence="3">
    <location>
        <begin position="1"/>
        <end position="22"/>
    </location>
</feature>
<accession>A0ABP8LSL9</accession>
<reference evidence="6" key="1">
    <citation type="journal article" date="2019" name="Int. J. Syst. Evol. Microbiol.">
        <title>The Global Catalogue of Microorganisms (GCM) 10K type strain sequencing project: providing services to taxonomists for standard genome sequencing and annotation.</title>
        <authorList>
            <consortium name="The Broad Institute Genomics Platform"/>
            <consortium name="The Broad Institute Genome Sequencing Center for Infectious Disease"/>
            <person name="Wu L."/>
            <person name="Ma J."/>
        </authorList>
    </citation>
    <scope>NUCLEOTIDE SEQUENCE [LARGE SCALE GENOMIC DNA]</scope>
    <source>
        <strain evidence="6">JCM 31920</strain>
    </source>
</reference>
<dbReference type="SUPFAM" id="SSF53474">
    <property type="entry name" value="alpha/beta-Hydrolases"/>
    <property type="match status" value="1"/>
</dbReference>
<dbReference type="InterPro" id="IPR050955">
    <property type="entry name" value="Plant_Biomass_Hydrol_Est"/>
</dbReference>
<keyword evidence="1 3" id="KW-0732">Signal</keyword>
<feature type="chain" id="PRO_5046694123" evidence="3">
    <location>
        <begin position="23"/>
        <end position="296"/>
    </location>
</feature>
<name>A0ABP8LSL9_9BACT</name>
<evidence type="ECO:0000259" key="4">
    <source>
        <dbReference type="Pfam" id="PF02230"/>
    </source>
</evidence>
<dbReference type="PANTHER" id="PTHR43037">
    <property type="entry name" value="UNNAMED PRODUCT-RELATED"/>
    <property type="match status" value="1"/>
</dbReference>
<evidence type="ECO:0000313" key="6">
    <source>
        <dbReference type="Proteomes" id="UP001501508"/>
    </source>
</evidence>
<dbReference type="Proteomes" id="UP001501508">
    <property type="component" value="Unassembled WGS sequence"/>
</dbReference>
<proteinExistence type="predicted"/>
<evidence type="ECO:0000256" key="3">
    <source>
        <dbReference type="SAM" id="SignalP"/>
    </source>
</evidence>
<evidence type="ECO:0000256" key="1">
    <source>
        <dbReference type="ARBA" id="ARBA00022729"/>
    </source>
</evidence>
<gene>
    <name evidence="5" type="ORF">GCM10023091_12890</name>
</gene>
<sequence>MMQLRILTTLLVLMTLPGAPMAQVIEDSILVEGYYRSFCFNKPRHSTGGDALVFVIHGSGGAARQYMKQTARIDDKMERENFLLVFPQGYRRYWNECRKASTAEANRININEEAFFVAMIDYFVKSYGIDRTKVFVSGASGGGQMAYKMGMRIPEKLRGIAALIANLPTKENMDCVAAGKALPVLIINGTADPVNPDKGGEMKAGFSLGTVVSTDDSFAYWAGLAGYKGLPQKESLPDPVPGNEITMERYSHKKKGHPEVTLIKVINGVHGQPADMDFYTEVWRFFRRQLEQPSDK</sequence>
<keyword evidence="2" id="KW-0378">Hydrolase</keyword>
<organism evidence="5 6">
    <name type="scientific">Ravibacter arvi</name>
    <dbReference type="NCBI Taxonomy" id="2051041"/>
    <lineage>
        <taxon>Bacteria</taxon>
        <taxon>Pseudomonadati</taxon>
        <taxon>Bacteroidota</taxon>
        <taxon>Cytophagia</taxon>
        <taxon>Cytophagales</taxon>
        <taxon>Spirosomataceae</taxon>
        <taxon>Ravibacter</taxon>
    </lineage>
</organism>
<comment type="caution">
    <text evidence="5">The sequence shown here is derived from an EMBL/GenBank/DDBJ whole genome shotgun (WGS) entry which is preliminary data.</text>
</comment>
<dbReference type="Gene3D" id="3.40.50.1820">
    <property type="entry name" value="alpha/beta hydrolase"/>
    <property type="match status" value="1"/>
</dbReference>
<dbReference type="InterPro" id="IPR029058">
    <property type="entry name" value="AB_hydrolase_fold"/>
</dbReference>
<evidence type="ECO:0000313" key="5">
    <source>
        <dbReference type="EMBL" id="GAA4435796.1"/>
    </source>
</evidence>
<dbReference type="PANTHER" id="PTHR43037:SF5">
    <property type="entry name" value="FERULOYL ESTERASE"/>
    <property type="match status" value="1"/>
</dbReference>
<keyword evidence="6" id="KW-1185">Reference proteome</keyword>
<dbReference type="Pfam" id="PF02230">
    <property type="entry name" value="Abhydrolase_2"/>
    <property type="match status" value="1"/>
</dbReference>
<evidence type="ECO:0000256" key="2">
    <source>
        <dbReference type="ARBA" id="ARBA00022801"/>
    </source>
</evidence>
<feature type="domain" description="Phospholipase/carboxylesterase/thioesterase" evidence="4">
    <location>
        <begin position="115"/>
        <end position="198"/>
    </location>
</feature>